<evidence type="ECO:0000313" key="3">
    <source>
        <dbReference type="EMBL" id="WMV33460.1"/>
    </source>
</evidence>
<feature type="chain" id="PRO_5041964399" description="Reverse transcriptase zinc-binding domain-containing protein" evidence="1">
    <location>
        <begin position="28"/>
        <end position="116"/>
    </location>
</feature>
<reference evidence="3" key="1">
    <citation type="submission" date="2023-08" db="EMBL/GenBank/DDBJ databases">
        <title>A de novo genome assembly of Solanum verrucosum Schlechtendal, a Mexican diploid species geographically isolated from the other diploid A-genome species in potato relatives.</title>
        <authorList>
            <person name="Hosaka K."/>
        </authorList>
    </citation>
    <scope>NUCLEOTIDE SEQUENCE</scope>
    <source>
        <tissue evidence="3">Young leaves</tissue>
    </source>
</reference>
<dbReference type="EMBL" id="CP133617">
    <property type="protein sequence ID" value="WMV33460.1"/>
    <property type="molecule type" value="Genomic_DNA"/>
</dbReference>
<evidence type="ECO:0000313" key="4">
    <source>
        <dbReference type="Proteomes" id="UP001234989"/>
    </source>
</evidence>
<dbReference type="Proteomes" id="UP001234989">
    <property type="component" value="Chromosome 6"/>
</dbReference>
<gene>
    <name evidence="3" type="ORF">MTR67_026845</name>
</gene>
<accession>A0AAF0TZC7</accession>
<feature type="signal peptide" evidence="1">
    <location>
        <begin position="1"/>
        <end position="27"/>
    </location>
</feature>
<dbReference type="Pfam" id="PF13966">
    <property type="entry name" value="zf-RVT"/>
    <property type="match status" value="1"/>
</dbReference>
<evidence type="ECO:0000256" key="1">
    <source>
        <dbReference type="SAM" id="SignalP"/>
    </source>
</evidence>
<keyword evidence="1" id="KW-0732">Signal</keyword>
<feature type="domain" description="Reverse transcriptase zinc-binding" evidence="2">
    <location>
        <begin position="2"/>
        <end position="68"/>
    </location>
</feature>
<protein>
    <recommendedName>
        <fullName evidence="2">Reverse transcriptase zinc-binding domain-containing protein</fullName>
    </recommendedName>
</protein>
<dbReference type="InterPro" id="IPR026960">
    <property type="entry name" value="RVT-Znf"/>
</dbReference>
<dbReference type="AlphaFoldDB" id="A0AAF0TZC7"/>
<organism evidence="3 4">
    <name type="scientific">Solanum verrucosum</name>
    <dbReference type="NCBI Taxonomy" id="315347"/>
    <lineage>
        <taxon>Eukaryota</taxon>
        <taxon>Viridiplantae</taxon>
        <taxon>Streptophyta</taxon>
        <taxon>Embryophyta</taxon>
        <taxon>Tracheophyta</taxon>
        <taxon>Spermatophyta</taxon>
        <taxon>Magnoliopsida</taxon>
        <taxon>eudicotyledons</taxon>
        <taxon>Gunneridae</taxon>
        <taxon>Pentapetalae</taxon>
        <taxon>asterids</taxon>
        <taxon>lamiids</taxon>
        <taxon>Solanales</taxon>
        <taxon>Solanaceae</taxon>
        <taxon>Solanoideae</taxon>
        <taxon>Solaneae</taxon>
        <taxon>Solanum</taxon>
    </lineage>
</organism>
<evidence type="ECO:0000259" key="2">
    <source>
        <dbReference type="Pfam" id="PF13966"/>
    </source>
</evidence>
<name>A0AAF0TZC7_SOLVR</name>
<keyword evidence="4" id="KW-1185">Reference proteome</keyword>
<sequence length="116" mass="13801">MTWKHIWRTSIPHKVACFAWLLAKEAALTQDNLMKRKITMCSRCFLCGVKAEIVSPLFLYCKVTEQLWRIFFNFKGISWIMPGKIMEALQIWEETGSMEKNKSRWRIVPTCIRWTI</sequence>
<proteinExistence type="predicted"/>